<dbReference type="Proteomes" id="UP000004217">
    <property type="component" value="Unassembled WGS sequence"/>
</dbReference>
<evidence type="ECO:0000313" key="3">
    <source>
        <dbReference type="Proteomes" id="UP000004217"/>
    </source>
</evidence>
<name>G2G8S1_9ACTN</name>
<proteinExistence type="predicted"/>
<dbReference type="AlphaFoldDB" id="G2G8S1"/>
<dbReference type="EMBL" id="AGBF01000019">
    <property type="protein sequence ID" value="EGX60136.1"/>
    <property type="molecule type" value="Genomic_DNA"/>
</dbReference>
<sequence length="70" mass="7201">MGPVTASADEQLVPAEDHPTGTAWRSPGPRPAAELPPGYKPCTRDEQAAHMAALLEGIAGVVIGRPGRCA</sequence>
<gene>
    <name evidence="2" type="ORF">SZN_09446</name>
</gene>
<dbReference type="PATRIC" id="fig|700597.3.peg.1841"/>
<reference evidence="2 3" key="1">
    <citation type="submission" date="2011-08" db="EMBL/GenBank/DDBJ databases">
        <authorList>
            <person name="Lin Y."/>
            <person name="Hao X."/>
            <person name="Johnstone L."/>
            <person name="Miller S.J."/>
            <person name="Wei G."/>
            <person name="Rensing C."/>
        </authorList>
    </citation>
    <scope>NUCLEOTIDE SEQUENCE [LARGE SCALE GENOMIC DNA]</scope>
    <source>
        <strain evidence="2 3">K42</strain>
    </source>
</reference>
<keyword evidence="3" id="KW-1185">Reference proteome</keyword>
<comment type="caution">
    <text evidence="2">The sequence shown here is derived from an EMBL/GenBank/DDBJ whole genome shotgun (WGS) entry which is preliminary data.</text>
</comment>
<organism evidence="2 3">
    <name type="scientific">Streptomyces zinciresistens K42</name>
    <dbReference type="NCBI Taxonomy" id="700597"/>
    <lineage>
        <taxon>Bacteria</taxon>
        <taxon>Bacillati</taxon>
        <taxon>Actinomycetota</taxon>
        <taxon>Actinomycetes</taxon>
        <taxon>Kitasatosporales</taxon>
        <taxon>Streptomycetaceae</taxon>
        <taxon>Streptomyces</taxon>
    </lineage>
</organism>
<protein>
    <submittedName>
        <fullName evidence="2">Uncharacterized protein</fullName>
    </submittedName>
</protein>
<evidence type="ECO:0000313" key="2">
    <source>
        <dbReference type="EMBL" id="EGX60136.1"/>
    </source>
</evidence>
<accession>G2G8S1</accession>
<feature type="region of interest" description="Disordered" evidence="1">
    <location>
        <begin position="1"/>
        <end position="38"/>
    </location>
</feature>
<evidence type="ECO:0000256" key="1">
    <source>
        <dbReference type="SAM" id="MobiDB-lite"/>
    </source>
</evidence>